<reference evidence="2" key="1">
    <citation type="submission" date="2017-08" db="EMBL/GenBank/DDBJ databases">
        <authorList>
            <person name="Varghese N."/>
            <person name="Submissions S."/>
        </authorList>
    </citation>
    <scope>NUCLEOTIDE SEQUENCE [LARGE SCALE GENOMIC DNA]</scope>
    <source>
        <strain evidence="2">JC22</strain>
    </source>
</reference>
<proteinExistence type="predicted"/>
<name>A0A285S6N9_9BACL</name>
<dbReference type="AlphaFoldDB" id="A0A285S6N9"/>
<evidence type="ECO:0000313" key="2">
    <source>
        <dbReference type="Proteomes" id="UP000219636"/>
    </source>
</evidence>
<accession>A0A285S6N9</accession>
<sequence>MIVDALTKGTKYVDGWSRERIAWDQNATVGQKTAVLLRPNTDLIDTVYPETHQKTKWIKSTWQYVGDID</sequence>
<evidence type="ECO:0000313" key="1">
    <source>
        <dbReference type="EMBL" id="SOC02812.1"/>
    </source>
</evidence>
<protein>
    <submittedName>
        <fullName evidence="1">Uncharacterized protein</fullName>
    </submittedName>
</protein>
<gene>
    <name evidence="1" type="ORF">SAMN05880501_103111</name>
</gene>
<keyword evidence="2" id="KW-1185">Reference proteome</keyword>
<dbReference type="EMBL" id="OBMQ01000003">
    <property type="protein sequence ID" value="SOC02812.1"/>
    <property type="molecule type" value="Genomic_DNA"/>
</dbReference>
<dbReference type="Proteomes" id="UP000219636">
    <property type="component" value="Unassembled WGS sequence"/>
</dbReference>
<organism evidence="1 2">
    <name type="scientific">Ureibacillus xyleni</name>
    <dbReference type="NCBI Taxonomy" id="614648"/>
    <lineage>
        <taxon>Bacteria</taxon>
        <taxon>Bacillati</taxon>
        <taxon>Bacillota</taxon>
        <taxon>Bacilli</taxon>
        <taxon>Bacillales</taxon>
        <taxon>Caryophanaceae</taxon>
        <taxon>Ureibacillus</taxon>
    </lineage>
</organism>